<keyword evidence="12" id="KW-1185">Reference proteome</keyword>
<organism evidence="11 12">
    <name type="scientific">Desulforhopalus singaporensis</name>
    <dbReference type="NCBI Taxonomy" id="91360"/>
    <lineage>
        <taxon>Bacteria</taxon>
        <taxon>Pseudomonadati</taxon>
        <taxon>Thermodesulfobacteriota</taxon>
        <taxon>Desulfobulbia</taxon>
        <taxon>Desulfobulbales</taxon>
        <taxon>Desulfocapsaceae</taxon>
        <taxon>Desulforhopalus</taxon>
    </lineage>
</organism>
<dbReference type="AlphaFoldDB" id="A0A1H0JVX5"/>
<feature type="domain" description="POTRA" evidence="10">
    <location>
        <begin position="415"/>
        <end position="493"/>
    </location>
</feature>
<evidence type="ECO:0000313" key="12">
    <source>
        <dbReference type="Proteomes" id="UP000199073"/>
    </source>
</evidence>
<keyword evidence="6 9" id="KW-0472">Membrane</keyword>
<evidence type="ECO:0000256" key="4">
    <source>
        <dbReference type="ARBA" id="ARBA00022729"/>
    </source>
</evidence>
<feature type="domain" description="POTRA" evidence="10">
    <location>
        <begin position="326"/>
        <end position="412"/>
    </location>
</feature>
<dbReference type="InterPro" id="IPR010827">
    <property type="entry name" value="BamA/TamA_POTRA"/>
</dbReference>
<keyword evidence="9" id="KW-1133">Transmembrane helix</keyword>
<dbReference type="RefSeq" id="WP_245694933.1">
    <property type="nucleotide sequence ID" value="NZ_FNJI01000002.1"/>
</dbReference>
<evidence type="ECO:0000256" key="9">
    <source>
        <dbReference type="SAM" id="Phobius"/>
    </source>
</evidence>
<feature type="domain" description="POTRA" evidence="10">
    <location>
        <begin position="496"/>
        <end position="569"/>
    </location>
</feature>
<proteinExistence type="inferred from homology"/>
<evidence type="ECO:0000256" key="6">
    <source>
        <dbReference type="ARBA" id="ARBA00023136"/>
    </source>
</evidence>
<dbReference type="InterPro" id="IPR034746">
    <property type="entry name" value="POTRA"/>
</dbReference>
<keyword evidence="4" id="KW-0732">Signal</keyword>
<reference evidence="11 12" key="1">
    <citation type="submission" date="2016-10" db="EMBL/GenBank/DDBJ databases">
        <authorList>
            <person name="de Groot N.N."/>
        </authorList>
    </citation>
    <scope>NUCLEOTIDE SEQUENCE [LARGE SCALE GENOMIC DNA]</scope>
    <source>
        <strain evidence="11 12">DSM 12130</strain>
    </source>
</reference>
<dbReference type="STRING" id="91360.SAMN05660330_00344"/>
<evidence type="ECO:0000256" key="8">
    <source>
        <dbReference type="NCBIfam" id="TIGR03303"/>
    </source>
</evidence>
<evidence type="ECO:0000256" key="2">
    <source>
        <dbReference type="ARBA" id="ARBA00022452"/>
    </source>
</evidence>
<feature type="transmembrane region" description="Helical" evidence="9">
    <location>
        <begin position="21"/>
        <end position="40"/>
    </location>
</feature>
<dbReference type="GO" id="GO:0009279">
    <property type="term" value="C:cell outer membrane"/>
    <property type="evidence" value="ECO:0007669"/>
    <property type="project" value="UniProtKB-UniRule"/>
</dbReference>
<evidence type="ECO:0000256" key="1">
    <source>
        <dbReference type="ARBA" id="ARBA00004370"/>
    </source>
</evidence>
<dbReference type="PROSITE" id="PS51779">
    <property type="entry name" value="POTRA"/>
    <property type="match status" value="5"/>
</dbReference>
<dbReference type="EMBL" id="FNJI01000002">
    <property type="protein sequence ID" value="SDO47777.1"/>
    <property type="molecule type" value="Genomic_DNA"/>
</dbReference>
<dbReference type="GO" id="GO:0071709">
    <property type="term" value="P:membrane assembly"/>
    <property type="evidence" value="ECO:0007669"/>
    <property type="project" value="InterPro"/>
</dbReference>
<keyword evidence="7" id="KW-0998">Cell outer membrane</keyword>
<dbReference type="PIRSF" id="PIRSF006076">
    <property type="entry name" value="OM_assembly_OMP85"/>
    <property type="match status" value="1"/>
</dbReference>
<evidence type="ECO:0000259" key="10">
    <source>
        <dbReference type="PROSITE" id="PS51779"/>
    </source>
</evidence>
<evidence type="ECO:0000256" key="5">
    <source>
        <dbReference type="ARBA" id="ARBA00022737"/>
    </source>
</evidence>
<keyword evidence="2" id="KW-1134">Transmembrane beta strand</keyword>
<sequence>MIVTTRDSKRAQRAQHQAKKFCALATVLAVLFFCNTMIYAQTPPTAFLPLDIKSGGNAAELQTIVDRALQQALGDTSISFLMRSQAEQLVDYSGTWPPPPDKLQKIAEQTGTENLGVGQLTVIGNQLSIDIKLFDLLSPKTPTYYYKTAESVEQLPDMLQALVGEIERYVQREIRIGSITPEGNSRIDSGAILRKIKTKGGDLYDQAQLREDLKAIYRMGYFNDVQIDVSDSPKGKNIVFRVLEKPVIKSVIFKGVEELNEDDVKGAANITPHFILNPTKITEAEEAIRQLYKTKGFYNSQVNAKISYPDDTGAVVEFTIDEGNKIYIKEITVEGNEAFDDDEILDQIETGERWFMSWLTNSGLLDMTKIKQDMQKIVAFYGNNGYLDAKVADPVITQEEEWLYLKFVVEEGTRYRVGRVSFTGDNLGSEDELLQLLSVRNTEYISRQIIRDDILKLTDYFSEGGYAFASIRPRVLKAQDSDRMDIIFDIDKGSLVYIDRITIRGNTRTRDNVIRRELRIAEGGIFDSKALRQSTQALQRLQFFEEVNITPEPSIDPNRMNVIVEVKEKSTGTFSIGAGYSSVDNVIFMGQISENNFLGRGDTLALSANIGGASSLYNLAYTNPHVKDTELSWGMDLFSTEREYDDYTKESQGGGVRIGYPIFGQWRAYGNYSFTNTDLTDVSENASYIIRNSVDLHVTSALKFSLVRDTRNRRYGATEGSRNVVSVKYAGGPLGGDAEFTKVEGSTSWYFPLIFNTTLHLKGAAGQVFENETDKLPVYERFYLGGLSSIRGFEYGKVSPIDPVSGERIGGDKMWYTNSELIFPLLETQGLMGLVFLDFGQVLDDEQNFTEFNDSIKKSTGVGIRWLSPMGPLSLVWGYNLDPLEDEDDSVWDFSVGGTF</sequence>
<dbReference type="Proteomes" id="UP000199073">
    <property type="component" value="Unassembled WGS sequence"/>
</dbReference>
<keyword evidence="3 9" id="KW-0812">Transmembrane</keyword>
<evidence type="ECO:0000256" key="3">
    <source>
        <dbReference type="ARBA" id="ARBA00022692"/>
    </source>
</evidence>
<dbReference type="Gene3D" id="3.10.20.310">
    <property type="entry name" value="membrane protein fhac"/>
    <property type="match status" value="5"/>
</dbReference>
<dbReference type="InterPro" id="IPR000184">
    <property type="entry name" value="Bac_surfAg_D15"/>
</dbReference>
<dbReference type="PANTHER" id="PTHR12815">
    <property type="entry name" value="SORTING AND ASSEMBLY MACHINERY SAMM50 PROTEIN FAMILY MEMBER"/>
    <property type="match status" value="1"/>
</dbReference>
<dbReference type="NCBIfam" id="TIGR03303">
    <property type="entry name" value="OM_YaeT"/>
    <property type="match status" value="1"/>
</dbReference>
<dbReference type="Pfam" id="PF07244">
    <property type="entry name" value="POTRA"/>
    <property type="match status" value="5"/>
</dbReference>
<gene>
    <name evidence="11" type="ORF">SAMN05660330_00344</name>
</gene>
<feature type="domain" description="POTRA" evidence="10">
    <location>
        <begin position="246"/>
        <end position="323"/>
    </location>
</feature>
<dbReference type="PANTHER" id="PTHR12815:SF47">
    <property type="entry name" value="TRANSLOCATION AND ASSEMBLY MODULE SUBUNIT TAMA"/>
    <property type="match status" value="1"/>
</dbReference>
<dbReference type="Pfam" id="PF01103">
    <property type="entry name" value="Omp85"/>
    <property type="match status" value="1"/>
</dbReference>
<feature type="domain" description="POTRA" evidence="10">
    <location>
        <begin position="174"/>
        <end position="245"/>
    </location>
</feature>
<evidence type="ECO:0000256" key="7">
    <source>
        <dbReference type="ARBA" id="ARBA00023237"/>
    </source>
</evidence>
<accession>A0A1H0JVX5</accession>
<evidence type="ECO:0000313" key="11">
    <source>
        <dbReference type="EMBL" id="SDO47777.1"/>
    </source>
</evidence>
<dbReference type="HAMAP" id="MF_01430">
    <property type="entry name" value="OM_assembly_BamA"/>
    <property type="match status" value="1"/>
</dbReference>
<dbReference type="InterPro" id="IPR039910">
    <property type="entry name" value="D15-like"/>
</dbReference>
<comment type="subcellular location">
    <subcellularLocation>
        <location evidence="1">Membrane</location>
    </subcellularLocation>
</comment>
<name>A0A1H0JVX5_9BACT</name>
<dbReference type="Gene3D" id="2.40.160.50">
    <property type="entry name" value="membrane protein fhac: a member of the omp85/tpsb transporter family"/>
    <property type="match status" value="1"/>
</dbReference>
<dbReference type="InterPro" id="IPR023707">
    <property type="entry name" value="OM_assembly_BamA"/>
</dbReference>
<protein>
    <recommendedName>
        <fullName evidence="8">Outer membrane protein assembly factor BamA</fullName>
    </recommendedName>
</protein>
<keyword evidence="5" id="KW-0677">Repeat</keyword>